<comment type="caution">
    <text evidence="2">The sequence shown here is derived from an EMBL/GenBank/DDBJ whole genome shotgun (WGS) entry which is preliminary data.</text>
</comment>
<proteinExistence type="predicted"/>
<feature type="compositionally biased region" description="Basic and acidic residues" evidence="1">
    <location>
        <begin position="14"/>
        <end position="24"/>
    </location>
</feature>
<reference evidence="2 3" key="1">
    <citation type="journal article" date="2018" name="PLoS Genet.">
        <title>Population sequencing reveals clonal diversity and ancestral inbreeding in the grapevine cultivar Chardonnay.</title>
        <authorList>
            <person name="Roach M.J."/>
            <person name="Johnson D.L."/>
            <person name="Bohlmann J."/>
            <person name="van Vuuren H.J."/>
            <person name="Jones S.J."/>
            <person name="Pretorius I.S."/>
            <person name="Schmidt S.A."/>
            <person name="Borneman A.R."/>
        </authorList>
    </citation>
    <scope>NUCLEOTIDE SEQUENCE [LARGE SCALE GENOMIC DNA]</scope>
    <source>
        <strain evidence="3">cv. Chardonnay</strain>
        <tissue evidence="2">Leaf</tissue>
    </source>
</reference>
<sequence length="89" mass="9641">MVSFSTPDASCETSKIDHQTKSWKENTANQSSNSKKCNHCPCTTEQRNQFSVEGRISASCNTNQNTEASCVNSIGTPTTLATGNFHCCC</sequence>
<organism evidence="2 3">
    <name type="scientific">Vitis vinifera</name>
    <name type="common">Grape</name>
    <dbReference type="NCBI Taxonomy" id="29760"/>
    <lineage>
        <taxon>Eukaryota</taxon>
        <taxon>Viridiplantae</taxon>
        <taxon>Streptophyta</taxon>
        <taxon>Embryophyta</taxon>
        <taxon>Tracheophyta</taxon>
        <taxon>Spermatophyta</taxon>
        <taxon>Magnoliopsida</taxon>
        <taxon>eudicotyledons</taxon>
        <taxon>Gunneridae</taxon>
        <taxon>Pentapetalae</taxon>
        <taxon>rosids</taxon>
        <taxon>Vitales</taxon>
        <taxon>Vitaceae</taxon>
        <taxon>Viteae</taxon>
        <taxon>Vitis</taxon>
    </lineage>
</organism>
<evidence type="ECO:0000256" key="1">
    <source>
        <dbReference type="SAM" id="MobiDB-lite"/>
    </source>
</evidence>
<name>A0A438HDF4_VITVI</name>
<evidence type="ECO:0000313" key="3">
    <source>
        <dbReference type="Proteomes" id="UP000288805"/>
    </source>
</evidence>
<accession>A0A438HDF4</accession>
<dbReference type="AlphaFoldDB" id="A0A438HDF4"/>
<protein>
    <submittedName>
        <fullName evidence="2">Uncharacterized protein</fullName>
    </submittedName>
</protein>
<evidence type="ECO:0000313" key="2">
    <source>
        <dbReference type="EMBL" id="RVW82492.1"/>
    </source>
</evidence>
<feature type="compositionally biased region" description="Polar residues" evidence="1">
    <location>
        <begin position="25"/>
        <end position="36"/>
    </location>
</feature>
<dbReference type="Proteomes" id="UP000288805">
    <property type="component" value="Unassembled WGS sequence"/>
</dbReference>
<feature type="compositionally biased region" description="Polar residues" evidence="1">
    <location>
        <begin position="1"/>
        <end position="13"/>
    </location>
</feature>
<gene>
    <name evidence="2" type="ORF">CK203_046291</name>
</gene>
<feature type="region of interest" description="Disordered" evidence="1">
    <location>
        <begin position="1"/>
        <end position="36"/>
    </location>
</feature>
<dbReference type="EMBL" id="QGNW01000239">
    <property type="protein sequence ID" value="RVW82492.1"/>
    <property type="molecule type" value="Genomic_DNA"/>
</dbReference>